<dbReference type="InterPro" id="IPR038595">
    <property type="entry name" value="LOR_sf"/>
</dbReference>
<protein>
    <recommendedName>
        <fullName evidence="5">Tubby C-terminal domain-containing protein</fullName>
    </recommendedName>
</protein>
<dbReference type="EMBL" id="CAACVS010000082">
    <property type="protein sequence ID" value="VEU36245.1"/>
    <property type="molecule type" value="Genomic_DNA"/>
</dbReference>
<feature type="region of interest" description="Disordered" evidence="2">
    <location>
        <begin position="1"/>
        <end position="35"/>
    </location>
</feature>
<evidence type="ECO:0000313" key="4">
    <source>
        <dbReference type="Proteomes" id="UP000291116"/>
    </source>
</evidence>
<comment type="similarity">
    <text evidence="1">Belongs to the LOR family.</text>
</comment>
<accession>A0A448Z2K9</accession>
<evidence type="ECO:0000256" key="1">
    <source>
        <dbReference type="ARBA" id="ARBA00005437"/>
    </source>
</evidence>
<dbReference type="OrthoDB" id="40844at2759"/>
<dbReference type="AlphaFoldDB" id="A0A448Z2K9"/>
<feature type="compositionally biased region" description="Basic and acidic residues" evidence="2">
    <location>
        <begin position="7"/>
        <end position="27"/>
    </location>
</feature>
<evidence type="ECO:0000313" key="3">
    <source>
        <dbReference type="EMBL" id="VEU36245.1"/>
    </source>
</evidence>
<dbReference type="InterPro" id="IPR025659">
    <property type="entry name" value="Tubby-like_C"/>
</dbReference>
<proteinExistence type="inferred from homology"/>
<name>A0A448Z2K9_9STRA</name>
<reference evidence="3 4" key="1">
    <citation type="submission" date="2019-01" db="EMBL/GenBank/DDBJ databases">
        <authorList>
            <person name="Ferrante I. M."/>
        </authorList>
    </citation>
    <scope>NUCLEOTIDE SEQUENCE [LARGE SCALE GENOMIC DNA]</scope>
    <source>
        <strain evidence="3 4">B856</strain>
    </source>
</reference>
<dbReference type="Proteomes" id="UP000291116">
    <property type="component" value="Unassembled WGS sequence"/>
</dbReference>
<keyword evidence="4" id="KW-1185">Reference proteome</keyword>
<dbReference type="InterPro" id="IPR007612">
    <property type="entry name" value="LOR"/>
</dbReference>
<dbReference type="Pfam" id="PF04525">
    <property type="entry name" value="LOR"/>
    <property type="match status" value="1"/>
</dbReference>
<feature type="region of interest" description="Disordered" evidence="2">
    <location>
        <begin position="49"/>
        <end position="71"/>
    </location>
</feature>
<evidence type="ECO:0000256" key="2">
    <source>
        <dbReference type="SAM" id="MobiDB-lite"/>
    </source>
</evidence>
<evidence type="ECO:0008006" key="5">
    <source>
        <dbReference type="Google" id="ProtNLM"/>
    </source>
</evidence>
<dbReference type="SUPFAM" id="SSF54518">
    <property type="entry name" value="Tubby C-terminal domain-like"/>
    <property type="match status" value="1"/>
</dbReference>
<sequence length="238" mass="26982">MPLGGRLRREGRREARREHREERKEHIPPAVKTAVVMGTGAGLGIAVARRAKAKRSGSPDSSSSSDEDDNAPKTFAMKEKLLAFGDSFTINRVSRRHQRGRPAYYANNKVMRLRETFHLQASRSGPTLYCIQDRKLRIRDSMAIEDADGRKVAEIKKKVIGIVRENFVVKIKDETNWQIHGSILEHDFTIKENGREIVKVHKNWIAPIRDCYFIDIHGTDDVPLALTVVIGLEAMSED</sequence>
<dbReference type="Gene3D" id="2.40.160.200">
    <property type="entry name" value="LURP1-related"/>
    <property type="match status" value="1"/>
</dbReference>
<gene>
    <name evidence="3" type="ORF">PSNMU_V1.4_AUG-EV-PASAV3_0029210</name>
</gene>
<organism evidence="3 4">
    <name type="scientific">Pseudo-nitzschia multistriata</name>
    <dbReference type="NCBI Taxonomy" id="183589"/>
    <lineage>
        <taxon>Eukaryota</taxon>
        <taxon>Sar</taxon>
        <taxon>Stramenopiles</taxon>
        <taxon>Ochrophyta</taxon>
        <taxon>Bacillariophyta</taxon>
        <taxon>Bacillariophyceae</taxon>
        <taxon>Bacillariophycidae</taxon>
        <taxon>Bacillariales</taxon>
        <taxon>Bacillariaceae</taxon>
        <taxon>Pseudo-nitzschia</taxon>
    </lineage>
</organism>